<accession>A0AAN6PEP7</accession>
<dbReference type="InterPro" id="IPR036770">
    <property type="entry name" value="Ankyrin_rpt-contain_sf"/>
</dbReference>
<comment type="caution">
    <text evidence="1">The sequence shown here is derived from an EMBL/GenBank/DDBJ whole genome shotgun (WGS) entry which is preliminary data.</text>
</comment>
<reference evidence="2" key="1">
    <citation type="journal article" date="2023" name="Mol. Phylogenet. Evol.">
        <title>Genome-scale phylogeny and comparative genomics of the fungal order Sordariales.</title>
        <authorList>
            <person name="Hensen N."/>
            <person name="Bonometti L."/>
            <person name="Westerberg I."/>
            <person name="Brannstrom I.O."/>
            <person name="Guillou S."/>
            <person name="Cros-Aarteil S."/>
            <person name="Calhoun S."/>
            <person name="Haridas S."/>
            <person name="Kuo A."/>
            <person name="Mondo S."/>
            <person name="Pangilinan J."/>
            <person name="Riley R."/>
            <person name="LaButti K."/>
            <person name="Andreopoulos B."/>
            <person name="Lipzen A."/>
            <person name="Chen C."/>
            <person name="Yan M."/>
            <person name="Daum C."/>
            <person name="Ng V."/>
            <person name="Clum A."/>
            <person name="Steindorff A."/>
            <person name="Ohm R.A."/>
            <person name="Martin F."/>
            <person name="Silar P."/>
            <person name="Natvig D.O."/>
            <person name="Lalanne C."/>
            <person name="Gautier V."/>
            <person name="Ament-Velasquez S.L."/>
            <person name="Kruys A."/>
            <person name="Hutchinson M.I."/>
            <person name="Powell A.J."/>
            <person name="Barry K."/>
            <person name="Miller A.N."/>
            <person name="Grigoriev I.V."/>
            <person name="Debuchy R."/>
            <person name="Gladieux P."/>
            <person name="Hiltunen Thoren M."/>
            <person name="Johannesson H."/>
        </authorList>
    </citation>
    <scope>NUCLEOTIDE SEQUENCE [LARGE SCALE GENOMIC DNA]</scope>
    <source>
        <strain evidence="2">CBS 284.82</strain>
    </source>
</reference>
<keyword evidence="2" id="KW-1185">Reference proteome</keyword>
<gene>
    <name evidence="1" type="ORF">C8A01DRAFT_36752</name>
</gene>
<evidence type="ECO:0000313" key="1">
    <source>
        <dbReference type="EMBL" id="KAK4039267.1"/>
    </source>
</evidence>
<dbReference type="EMBL" id="MU854405">
    <property type="protein sequence ID" value="KAK4039267.1"/>
    <property type="molecule type" value="Genomic_DNA"/>
</dbReference>
<sequence length="223" mass="24808">MVAAGWMMYNYRDGSHRAHVVCVPCPPPPPTPPLPLQKTPDHVIDQLKAAIAADDIDAFQELLSGPQTHLNELAAVRREALMHDNARVVSELLRRCKSMHYWDAEVAIAAHAKQCLATLLGRGWDLNTQGHLLPSVLRHAVADREMVFWLLERGADLNKSADIDVTPLSFDVKKAAPDLLQELLDYGGDVQKGEVASYERCWETWTLAEDTTSDRAPQSVVQN</sequence>
<dbReference type="Proteomes" id="UP001303115">
    <property type="component" value="Unassembled WGS sequence"/>
</dbReference>
<protein>
    <recommendedName>
        <fullName evidence="3">Ankyrin repeat domain-containing protein</fullName>
    </recommendedName>
</protein>
<evidence type="ECO:0000313" key="2">
    <source>
        <dbReference type="Proteomes" id="UP001303115"/>
    </source>
</evidence>
<dbReference type="AlphaFoldDB" id="A0AAN6PEP7"/>
<evidence type="ECO:0008006" key="3">
    <source>
        <dbReference type="Google" id="ProtNLM"/>
    </source>
</evidence>
<dbReference type="Gene3D" id="1.25.40.20">
    <property type="entry name" value="Ankyrin repeat-containing domain"/>
    <property type="match status" value="1"/>
</dbReference>
<organism evidence="1 2">
    <name type="scientific">Parachaetomium inaequale</name>
    <dbReference type="NCBI Taxonomy" id="2588326"/>
    <lineage>
        <taxon>Eukaryota</taxon>
        <taxon>Fungi</taxon>
        <taxon>Dikarya</taxon>
        <taxon>Ascomycota</taxon>
        <taxon>Pezizomycotina</taxon>
        <taxon>Sordariomycetes</taxon>
        <taxon>Sordariomycetidae</taxon>
        <taxon>Sordariales</taxon>
        <taxon>Chaetomiaceae</taxon>
        <taxon>Parachaetomium</taxon>
    </lineage>
</organism>
<name>A0AAN6PEP7_9PEZI</name>
<proteinExistence type="predicted"/>
<dbReference type="SUPFAM" id="SSF48403">
    <property type="entry name" value="Ankyrin repeat"/>
    <property type="match status" value="1"/>
</dbReference>